<dbReference type="PANTHER" id="PTHR15268">
    <property type="entry name" value="THRAP3/BCLAF1"/>
    <property type="match status" value="1"/>
</dbReference>
<dbReference type="InParanoid" id="A0A7J8J4K0"/>
<feature type="compositionally biased region" description="Basic and acidic residues" evidence="2">
    <location>
        <begin position="347"/>
        <end position="374"/>
    </location>
</feature>
<evidence type="ECO:0000256" key="1">
    <source>
        <dbReference type="ARBA" id="ARBA00006481"/>
    </source>
</evidence>
<dbReference type="Pfam" id="PF15440">
    <property type="entry name" value="THRAP3_BCLAF1"/>
    <property type="match status" value="1"/>
</dbReference>
<dbReference type="OrthoDB" id="9935637at2759"/>
<evidence type="ECO:0000256" key="2">
    <source>
        <dbReference type="SAM" id="MobiDB-lite"/>
    </source>
</evidence>
<dbReference type="GO" id="GO:0016592">
    <property type="term" value="C:mediator complex"/>
    <property type="evidence" value="ECO:0007669"/>
    <property type="project" value="TreeGrafter"/>
</dbReference>
<evidence type="ECO:0000313" key="4">
    <source>
        <dbReference type="Proteomes" id="UP000550707"/>
    </source>
</evidence>
<name>A0A7J8J4K0_MOLMO</name>
<feature type="compositionally biased region" description="Basic and acidic residues" evidence="2">
    <location>
        <begin position="222"/>
        <end position="251"/>
    </location>
</feature>
<comment type="caution">
    <text evidence="3">The sequence shown here is derived from an EMBL/GenBank/DDBJ whole genome shotgun (WGS) entry which is preliminary data.</text>
</comment>
<protein>
    <submittedName>
        <fullName evidence="3">BCLAF1 and THRAP3 family member 3</fullName>
    </submittedName>
</protein>
<comment type="similarity">
    <text evidence="1">Belongs to the BCLAF1/THRAP3 family.</text>
</comment>
<proteinExistence type="inferred from homology"/>
<reference evidence="3 4" key="1">
    <citation type="journal article" date="2020" name="Nature">
        <title>Six reference-quality genomes reveal evolution of bat adaptations.</title>
        <authorList>
            <person name="Jebb D."/>
            <person name="Huang Z."/>
            <person name="Pippel M."/>
            <person name="Hughes G.M."/>
            <person name="Lavrichenko K."/>
            <person name="Devanna P."/>
            <person name="Winkler S."/>
            <person name="Jermiin L.S."/>
            <person name="Skirmuntt E.C."/>
            <person name="Katzourakis A."/>
            <person name="Burkitt-Gray L."/>
            <person name="Ray D.A."/>
            <person name="Sullivan K.A.M."/>
            <person name="Roscito J.G."/>
            <person name="Kirilenko B.M."/>
            <person name="Davalos L.M."/>
            <person name="Corthals A.P."/>
            <person name="Power M.L."/>
            <person name="Jones G."/>
            <person name="Ransome R.D."/>
            <person name="Dechmann D.K.N."/>
            <person name="Locatelli A.G."/>
            <person name="Puechmaille S.J."/>
            <person name="Fedrigo O."/>
            <person name="Jarvis E.D."/>
            <person name="Hiller M."/>
            <person name="Vernes S.C."/>
            <person name="Myers E.W."/>
            <person name="Teeling E.C."/>
        </authorList>
    </citation>
    <scope>NUCLEOTIDE SEQUENCE [LARGE SCALE GENOMIC DNA]</scope>
    <source>
        <strain evidence="3">MMolMol1</strain>
        <tissue evidence="3">Muscle</tissue>
    </source>
</reference>
<accession>A0A7J8J4K0</accession>
<feature type="region of interest" description="Disordered" evidence="2">
    <location>
        <begin position="206"/>
        <end position="383"/>
    </location>
</feature>
<feature type="compositionally biased region" description="Basic and acidic residues" evidence="2">
    <location>
        <begin position="279"/>
        <end position="329"/>
    </location>
</feature>
<sequence>MAQSRSRSPRWKYRYLSPIPRKSEYYKQRYSHEYYGSDYRKDSKRSPWRMYNREHGQSKPRIPSHGHTHYRCYEHRSPSPNIRRSSLDYFYSYKPYQVYSPERRDGNRRSHYMPRYSENVHYQEYRCDCYPQQMQGRYIHDDHRVRRSGKGGESPQRSIADYFRFEGKWLEDELSYQRIQDEKYSQSFRRISEDFEKRSSFHTRYTEDREYGKHGHTSKRSPSVERYEDRKSFRKPEWKSRHSLRPYDRQHTSRHVHKKSSETSSATKISGDYRHKRSKTSDGKQDFSSERTQKYSKGEDRKHTSQSDPVHRESSFNAGRERETEDGQGKEPSQPSKKDGSASTHSHKSDDGSRPSDDKREKKIKNEGDGKKETSSPGTPLEENKLSTFLKKKSLIVKVDVKKVVNTSRVAASSKTERQMSHDLVAAGKKSETFHPVFEHLNSTPNTENKTTGEFAHEIVTVIHQIKANYFPSPNITLHERFSKLQDTQAAPANETKPNPDPEIHRRIDMSLADLQNRQNVVCGSEQTLVKVIDPNDLRHDIERRRKERLQNEDEHIFHIDSAAERNDQPSSFSSHIEDFQKSECIIKSTSQKFIQKPYMFSFRGGRFQSHCKSGLVQKSLYIQAKYQRLRFAGSRGFITDKFRERLLRNKKF</sequence>
<evidence type="ECO:0000313" key="3">
    <source>
        <dbReference type="EMBL" id="KAF6491804.1"/>
    </source>
</evidence>
<dbReference type="EMBL" id="JACASF010000002">
    <property type="protein sequence ID" value="KAF6491804.1"/>
    <property type="molecule type" value="Genomic_DNA"/>
</dbReference>
<dbReference type="AlphaFoldDB" id="A0A7J8J4K0"/>
<gene>
    <name evidence="3" type="ORF">HJG59_001440</name>
</gene>
<dbReference type="Proteomes" id="UP000550707">
    <property type="component" value="Unassembled WGS sequence"/>
</dbReference>
<dbReference type="GO" id="GO:0003677">
    <property type="term" value="F:DNA binding"/>
    <property type="evidence" value="ECO:0007669"/>
    <property type="project" value="TreeGrafter"/>
</dbReference>
<organism evidence="3 4">
    <name type="scientific">Molossus molossus</name>
    <name type="common">Pallas' mastiff bat</name>
    <name type="synonym">Vespertilio molossus</name>
    <dbReference type="NCBI Taxonomy" id="27622"/>
    <lineage>
        <taxon>Eukaryota</taxon>
        <taxon>Metazoa</taxon>
        <taxon>Chordata</taxon>
        <taxon>Craniata</taxon>
        <taxon>Vertebrata</taxon>
        <taxon>Euteleostomi</taxon>
        <taxon>Mammalia</taxon>
        <taxon>Eutheria</taxon>
        <taxon>Laurasiatheria</taxon>
        <taxon>Chiroptera</taxon>
        <taxon>Yangochiroptera</taxon>
        <taxon>Molossidae</taxon>
        <taxon>Molossus</taxon>
    </lineage>
</organism>
<dbReference type="FunCoup" id="A0A7J8J4K0">
    <property type="interactions" value="885"/>
</dbReference>
<dbReference type="GO" id="GO:0003712">
    <property type="term" value="F:transcription coregulator activity"/>
    <property type="evidence" value="ECO:0007669"/>
    <property type="project" value="TreeGrafter"/>
</dbReference>
<keyword evidence="4" id="KW-1185">Reference proteome</keyword>
<dbReference type="PANTHER" id="PTHR15268:SF17">
    <property type="entry name" value="BCLAF1 AND THRAP3 FAMILY MEMBER 3"/>
    <property type="match status" value="1"/>
</dbReference>
<dbReference type="InterPro" id="IPR029199">
    <property type="entry name" value="THRAP3_BCLAF1"/>
</dbReference>
<dbReference type="GO" id="GO:0045944">
    <property type="term" value="P:positive regulation of transcription by RNA polymerase II"/>
    <property type="evidence" value="ECO:0007669"/>
    <property type="project" value="TreeGrafter"/>
</dbReference>